<organism evidence="3">
    <name type="scientific">Guillardia theta (strain CCMP2712)</name>
    <name type="common">Cryptophyte</name>
    <dbReference type="NCBI Taxonomy" id="905079"/>
    <lineage>
        <taxon>Eukaryota</taxon>
        <taxon>Cryptophyceae</taxon>
        <taxon>Pyrenomonadales</taxon>
        <taxon>Geminigeraceae</taxon>
        <taxon>Guillardia</taxon>
    </lineage>
</organism>
<dbReference type="RefSeq" id="XP_005840320.1">
    <property type="nucleotide sequence ID" value="XM_005840263.1"/>
</dbReference>
<dbReference type="KEGG" id="gtt:GUITHDRAFT_64440"/>
<feature type="non-terminal residue" evidence="3">
    <location>
        <position position="676"/>
    </location>
</feature>
<dbReference type="GeneID" id="17310136"/>
<dbReference type="InterPro" id="IPR013783">
    <property type="entry name" value="Ig-like_fold"/>
</dbReference>
<keyword evidence="1" id="KW-0677">Repeat</keyword>
<dbReference type="SUPFAM" id="SSF81296">
    <property type="entry name" value="E set domains"/>
    <property type="match status" value="7"/>
</dbReference>
<dbReference type="InterPro" id="IPR017868">
    <property type="entry name" value="Filamin/ABP280_repeat-like"/>
</dbReference>
<dbReference type="STRING" id="905079.L1JYR8"/>
<dbReference type="PaxDb" id="55529-EKX53340"/>
<dbReference type="PANTHER" id="PTHR38537:SF8">
    <property type="entry name" value="FILAMIN-A"/>
    <property type="match status" value="1"/>
</dbReference>
<reference evidence="3 5" key="1">
    <citation type="journal article" date="2012" name="Nature">
        <title>Algal genomes reveal evolutionary mosaicism and the fate of nucleomorphs.</title>
        <authorList>
            <consortium name="DOE Joint Genome Institute"/>
            <person name="Curtis B.A."/>
            <person name="Tanifuji G."/>
            <person name="Burki F."/>
            <person name="Gruber A."/>
            <person name="Irimia M."/>
            <person name="Maruyama S."/>
            <person name="Arias M.C."/>
            <person name="Ball S.G."/>
            <person name="Gile G.H."/>
            <person name="Hirakawa Y."/>
            <person name="Hopkins J.F."/>
            <person name="Kuo A."/>
            <person name="Rensing S.A."/>
            <person name="Schmutz J."/>
            <person name="Symeonidi A."/>
            <person name="Elias M."/>
            <person name="Eveleigh R.J."/>
            <person name="Herman E.K."/>
            <person name="Klute M.J."/>
            <person name="Nakayama T."/>
            <person name="Obornik M."/>
            <person name="Reyes-Prieto A."/>
            <person name="Armbrust E.V."/>
            <person name="Aves S.J."/>
            <person name="Beiko R.G."/>
            <person name="Coutinho P."/>
            <person name="Dacks J.B."/>
            <person name="Durnford D.G."/>
            <person name="Fast N.M."/>
            <person name="Green B.R."/>
            <person name="Grisdale C.J."/>
            <person name="Hempel F."/>
            <person name="Henrissat B."/>
            <person name="Hoppner M.P."/>
            <person name="Ishida K."/>
            <person name="Kim E."/>
            <person name="Koreny L."/>
            <person name="Kroth P.G."/>
            <person name="Liu Y."/>
            <person name="Malik S.B."/>
            <person name="Maier U.G."/>
            <person name="McRose D."/>
            <person name="Mock T."/>
            <person name="Neilson J.A."/>
            <person name="Onodera N.T."/>
            <person name="Poole A.M."/>
            <person name="Pritham E.J."/>
            <person name="Richards T.A."/>
            <person name="Rocap G."/>
            <person name="Roy S.W."/>
            <person name="Sarai C."/>
            <person name="Schaack S."/>
            <person name="Shirato S."/>
            <person name="Slamovits C.H."/>
            <person name="Spencer D.F."/>
            <person name="Suzuki S."/>
            <person name="Worden A.Z."/>
            <person name="Zauner S."/>
            <person name="Barry K."/>
            <person name="Bell C."/>
            <person name="Bharti A.K."/>
            <person name="Crow J.A."/>
            <person name="Grimwood J."/>
            <person name="Kramer R."/>
            <person name="Lindquist E."/>
            <person name="Lucas S."/>
            <person name="Salamov A."/>
            <person name="McFadden G.I."/>
            <person name="Lane C.E."/>
            <person name="Keeling P.J."/>
            <person name="Gray M.W."/>
            <person name="Grigoriev I.V."/>
            <person name="Archibald J.M."/>
        </authorList>
    </citation>
    <scope>NUCLEOTIDE SEQUENCE</scope>
    <source>
        <strain evidence="3 5">CCMP2712</strain>
    </source>
</reference>
<gene>
    <name evidence="3" type="ORF">GUITHDRAFT_64440</name>
</gene>
<dbReference type="Proteomes" id="UP000011087">
    <property type="component" value="Unassembled WGS sequence"/>
</dbReference>
<dbReference type="Pfam" id="PF00630">
    <property type="entry name" value="Filamin"/>
    <property type="match status" value="6"/>
</dbReference>
<dbReference type="InterPro" id="IPR001298">
    <property type="entry name" value="Filamin/ABP280_rpt"/>
</dbReference>
<feature type="repeat" description="Filamin" evidence="2">
    <location>
        <begin position="488"/>
        <end position="592"/>
    </location>
</feature>
<reference evidence="4" key="3">
    <citation type="submission" date="2015-06" db="UniProtKB">
        <authorList>
            <consortium name="EnsemblProtists"/>
        </authorList>
    </citation>
    <scope>IDENTIFICATION</scope>
</reference>
<feature type="repeat" description="Filamin" evidence="2">
    <location>
        <begin position="590"/>
        <end position="676"/>
    </location>
</feature>
<evidence type="ECO:0000256" key="2">
    <source>
        <dbReference type="PROSITE-ProRule" id="PRU00087"/>
    </source>
</evidence>
<dbReference type="InterPro" id="IPR044801">
    <property type="entry name" value="Filamin"/>
</dbReference>
<dbReference type="GO" id="GO:0030036">
    <property type="term" value="P:actin cytoskeleton organization"/>
    <property type="evidence" value="ECO:0007669"/>
    <property type="project" value="InterPro"/>
</dbReference>
<keyword evidence="5" id="KW-1185">Reference proteome</keyword>
<feature type="repeat" description="Filamin" evidence="2">
    <location>
        <begin position="292"/>
        <end position="382"/>
    </location>
</feature>
<dbReference type="InterPro" id="IPR014756">
    <property type="entry name" value="Ig_E-set"/>
</dbReference>
<name>L1JYR8_GUITC</name>
<dbReference type="eggNOG" id="KOG0518">
    <property type="taxonomic scope" value="Eukaryota"/>
</dbReference>
<dbReference type="PANTHER" id="PTHR38537">
    <property type="entry name" value="JITTERBUG, ISOFORM N"/>
    <property type="match status" value="1"/>
</dbReference>
<reference evidence="5" key="2">
    <citation type="submission" date="2012-11" db="EMBL/GenBank/DDBJ databases">
        <authorList>
            <person name="Kuo A."/>
            <person name="Curtis B.A."/>
            <person name="Tanifuji G."/>
            <person name="Burki F."/>
            <person name="Gruber A."/>
            <person name="Irimia M."/>
            <person name="Maruyama S."/>
            <person name="Arias M.C."/>
            <person name="Ball S.G."/>
            <person name="Gile G.H."/>
            <person name="Hirakawa Y."/>
            <person name="Hopkins J.F."/>
            <person name="Rensing S.A."/>
            <person name="Schmutz J."/>
            <person name="Symeonidi A."/>
            <person name="Elias M."/>
            <person name="Eveleigh R.J."/>
            <person name="Herman E.K."/>
            <person name="Klute M.J."/>
            <person name="Nakayama T."/>
            <person name="Obornik M."/>
            <person name="Reyes-Prieto A."/>
            <person name="Armbrust E.V."/>
            <person name="Aves S.J."/>
            <person name="Beiko R.G."/>
            <person name="Coutinho P."/>
            <person name="Dacks J.B."/>
            <person name="Durnford D.G."/>
            <person name="Fast N.M."/>
            <person name="Green B.R."/>
            <person name="Grisdale C."/>
            <person name="Hempe F."/>
            <person name="Henrissat B."/>
            <person name="Hoppner M.P."/>
            <person name="Ishida K.-I."/>
            <person name="Kim E."/>
            <person name="Koreny L."/>
            <person name="Kroth P.G."/>
            <person name="Liu Y."/>
            <person name="Malik S.-B."/>
            <person name="Maier U.G."/>
            <person name="McRose D."/>
            <person name="Mock T."/>
            <person name="Neilson J.A."/>
            <person name="Onodera N.T."/>
            <person name="Poole A.M."/>
            <person name="Pritham E.J."/>
            <person name="Richards T.A."/>
            <person name="Rocap G."/>
            <person name="Roy S.W."/>
            <person name="Sarai C."/>
            <person name="Schaack S."/>
            <person name="Shirato S."/>
            <person name="Slamovits C.H."/>
            <person name="Spencer D.F."/>
            <person name="Suzuki S."/>
            <person name="Worden A.Z."/>
            <person name="Zauner S."/>
            <person name="Barry K."/>
            <person name="Bell C."/>
            <person name="Bharti A.K."/>
            <person name="Crow J.A."/>
            <person name="Grimwood J."/>
            <person name="Kramer R."/>
            <person name="Lindquist E."/>
            <person name="Lucas S."/>
            <person name="Salamov A."/>
            <person name="McFadden G.I."/>
            <person name="Lane C.E."/>
            <person name="Keeling P.J."/>
            <person name="Gray M.W."/>
            <person name="Grigoriev I.V."/>
            <person name="Archibald J.M."/>
        </authorList>
    </citation>
    <scope>NUCLEOTIDE SEQUENCE</scope>
    <source>
        <strain evidence="5">CCMP2712</strain>
    </source>
</reference>
<feature type="repeat" description="Filamin" evidence="2">
    <location>
        <begin position="1"/>
        <end position="65"/>
    </location>
</feature>
<accession>L1JYR8</accession>
<sequence length="676" mass="73136">MEQWLVKQGGINAFLTGPKEISCTCTHVAQGAYAFTFSSSLVGQYQLWIFVGKSSVGGSPFPVRILPGPAKGRSCHVTGLGLWSAKVGMEASFEWAAKDSYGNKVEQGGDPFLVAVLGPDEIPVEVIDHKDGSYRAAYTPTIAGQYRISITLHKEHLAGSPFLVSVHEATADASMSTVSGDGLEDCHVGRTGISSSRRWTGTETEFGNRREEGGDDFAVRCRSPTDTVNAVIKDNKDGSYVTEFRCFKEGDYFIEVKLGKIDIQGSPFVLTVDPSSTFAMESMAEGIENEFGNGLKIAQAGRPVQFRIHARDEFGNVVRKPGDDFQVRILEVQEGIRVRAKVMDNGNGTYEVTWTGMIRGEYDIHVALKDEPIKGSPWKAVVRTGNASAEKCTAEGSGLGGSSAGVPNSILVESNDHFGNIVTNGGAKVEGVLVSLDGSLSIACEVADHEDGTYTVTYAAKRSSEYFLAVRVDGEHIHESPFLIFVDHTVTDASQCMAEGKHEHGDGLKYCSVGDETGFQIFAFDTFGNRCTVGGDSFYAVLKGEKDVNVEILDHQDGHYTCSYTALWSGQYQLHVTLNGQDIQGSPWGIEAIGAEIHPPSCYIHGPGIYATDMFGNARTHGGDKYSLSISGPTVCEAKVRDQENGRYTVTWSTLIKGSYWIQITLNGEEISGSPY</sequence>
<feature type="repeat" description="Filamin" evidence="2">
    <location>
        <begin position="168"/>
        <end position="272"/>
    </location>
</feature>
<dbReference type="OMA" id="GWANNYL"/>
<evidence type="ECO:0000313" key="4">
    <source>
        <dbReference type="EnsemblProtists" id="EKX53340"/>
    </source>
</evidence>
<evidence type="ECO:0000313" key="3">
    <source>
        <dbReference type="EMBL" id="EKX53340.1"/>
    </source>
</evidence>
<evidence type="ECO:0000313" key="5">
    <source>
        <dbReference type="Proteomes" id="UP000011087"/>
    </source>
</evidence>
<dbReference type="EnsemblProtists" id="EKX53340">
    <property type="protein sequence ID" value="EKX53340"/>
    <property type="gene ID" value="GUITHDRAFT_64440"/>
</dbReference>
<dbReference type="PROSITE" id="PS50194">
    <property type="entry name" value="FILAMIN_REPEAT"/>
    <property type="match status" value="7"/>
</dbReference>
<dbReference type="OrthoDB" id="18740at2759"/>
<dbReference type="GO" id="GO:0051015">
    <property type="term" value="F:actin filament binding"/>
    <property type="evidence" value="ECO:0007669"/>
    <property type="project" value="InterPro"/>
</dbReference>
<feature type="repeat" description="Filamin" evidence="2">
    <location>
        <begin position="384"/>
        <end position="486"/>
    </location>
</feature>
<evidence type="ECO:0000256" key="1">
    <source>
        <dbReference type="ARBA" id="ARBA00022737"/>
    </source>
</evidence>
<proteinExistence type="predicted"/>
<dbReference type="AlphaFoldDB" id="L1JYR8"/>
<dbReference type="Gene3D" id="2.60.40.10">
    <property type="entry name" value="Immunoglobulins"/>
    <property type="match status" value="7"/>
</dbReference>
<dbReference type="HOGENOM" id="CLU_406896_0_0_1"/>
<dbReference type="EMBL" id="JH992970">
    <property type="protein sequence ID" value="EKX53340.1"/>
    <property type="molecule type" value="Genomic_DNA"/>
</dbReference>
<feature type="repeat" description="Filamin" evidence="2">
    <location>
        <begin position="67"/>
        <end position="166"/>
    </location>
</feature>
<protein>
    <submittedName>
        <fullName evidence="3 4">Uncharacterized protein</fullName>
    </submittedName>
</protein>
<dbReference type="SMART" id="SM00557">
    <property type="entry name" value="IG_FLMN"/>
    <property type="match status" value="6"/>
</dbReference>